<sequence>MIQEHPAGNWAVNFGVIK</sequence>
<reference evidence="1" key="2">
    <citation type="journal article" date="2015" name="Data Brief">
        <title>Shoot transcriptome of the giant reed, Arundo donax.</title>
        <authorList>
            <person name="Barrero R.A."/>
            <person name="Guerrero F.D."/>
            <person name="Moolhuijzen P."/>
            <person name="Goolsby J.A."/>
            <person name="Tidwell J."/>
            <person name="Bellgard S.E."/>
            <person name="Bellgard M.I."/>
        </authorList>
    </citation>
    <scope>NUCLEOTIDE SEQUENCE</scope>
    <source>
        <tissue evidence="1">Shoot tissue taken approximately 20 cm above the soil surface</tissue>
    </source>
</reference>
<dbReference type="AlphaFoldDB" id="A0A0A9A2U6"/>
<proteinExistence type="predicted"/>
<dbReference type="EMBL" id="GBRH01253632">
    <property type="protein sequence ID" value="JAD44263.1"/>
    <property type="molecule type" value="Transcribed_RNA"/>
</dbReference>
<name>A0A0A9A2U6_ARUDO</name>
<accession>A0A0A9A2U6</accession>
<evidence type="ECO:0000313" key="1">
    <source>
        <dbReference type="EMBL" id="JAD44263.1"/>
    </source>
</evidence>
<reference evidence="1" key="1">
    <citation type="submission" date="2014-09" db="EMBL/GenBank/DDBJ databases">
        <authorList>
            <person name="Magalhaes I.L.F."/>
            <person name="Oliveira U."/>
            <person name="Santos F.R."/>
            <person name="Vidigal T.H.D.A."/>
            <person name="Brescovit A.D."/>
            <person name="Santos A.J."/>
        </authorList>
    </citation>
    <scope>NUCLEOTIDE SEQUENCE</scope>
    <source>
        <tissue evidence="1">Shoot tissue taken approximately 20 cm above the soil surface</tissue>
    </source>
</reference>
<protein>
    <submittedName>
        <fullName evidence="1">Uncharacterized protein</fullName>
    </submittedName>
</protein>
<organism evidence="1">
    <name type="scientific">Arundo donax</name>
    <name type="common">Giant reed</name>
    <name type="synonym">Donax arundinaceus</name>
    <dbReference type="NCBI Taxonomy" id="35708"/>
    <lineage>
        <taxon>Eukaryota</taxon>
        <taxon>Viridiplantae</taxon>
        <taxon>Streptophyta</taxon>
        <taxon>Embryophyta</taxon>
        <taxon>Tracheophyta</taxon>
        <taxon>Spermatophyta</taxon>
        <taxon>Magnoliopsida</taxon>
        <taxon>Liliopsida</taxon>
        <taxon>Poales</taxon>
        <taxon>Poaceae</taxon>
        <taxon>PACMAD clade</taxon>
        <taxon>Arundinoideae</taxon>
        <taxon>Arundineae</taxon>
        <taxon>Arundo</taxon>
    </lineage>
</organism>